<evidence type="ECO:0000313" key="3">
    <source>
        <dbReference type="Proteomes" id="UP001197378"/>
    </source>
</evidence>
<protein>
    <submittedName>
        <fullName evidence="2">Uncharacterized protein</fullName>
    </submittedName>
</protein>
<comment type="caution">
    <text evidence="2">The sequence shown here is derived from an EMBL/GenBank/DDBJ whole genome shotgun (WGS) entry which is preliminary data.</text>
</comment>
<proteinExistence type="predicted"/>
<feature type="chain" id="PRO_5041919791" evidence="1">
    <location>
        <begin position="33"/>
        <end position="101"/>
    </location>
</feature>
<dbReference type="RefSeq" id="WP_215871208.1">
    <property type="nucleotide sequence ID" value="NZ_JAAXYO010000084.1"/>
</dbReference>
<accession>A0AAE2YPY6</accession>
<feature type="signal peptide" evidence="1">
    <location>
        <begin position="1"/>
        <end position="32"/>
    </location>
</feature>
<dbReference type="EMBL" id="JAAXYO010000084">
    <property type="protein sequence ID" value="MBU2787841.1"/>
    <property type="molecule type" value="Genomic_DNA"/>
</dbReference>
<keyword evidence="3" id="KW-1185">Reference proteome</keyword>
<dbReference type="Proteomes" id="UP001197378">
    <property type="component" value="Unassembled WGS sequence"/>
</dbReference>
<gene>
    <name evidence="2" type="ORF">HFQ13_06430</name>
</gene>
<keyword evidence="1" id="KW-0732">Signal</keyword>
<evidence type="ECO:0000313" key="2">
    <source>
        <dbReference type="EMBL" id="MBU2787841.1"/>
    </source>
</evidence>
<sequence length="101" mass="10555">MIRKALGAKARKTQSMLLLSVAAALLSGPAFANQAPELGRPIQTEMLAKVCGKGEPVNLPKLTSGNAGVVLWDELPAKDGKGSNIQIGNLNLQSSTMTSIR</sequence>
<evidence type="ECO:0000256" key="1">
    <source>
        <dbReference type="SAM" id="SignalP"/>
    </source>
</evidence>
<dbReference type="AlphaFoldDB" id="A0AAE2YPY6"/>
<reference evidence="2" key="1">
    <citation type="journal article" date="2021" name="ISME J.">
        <title>Genomic evolution of the class Acidithiobacillia: deep-branching Proteobacteria living in extreme acidic conditions.</title>
        <authorList>
            <person name="Moya-Beltran A."/>
            <person name="Beard S."/>
            <person name="Rojas-Villalobos C."/>
            <person name="Issotta F."/>
            <person name="Gallardo Y."/>
            <person name="Ulloa R."/>
            <person name="Giaveno A."/>
            <person name="Degli Esposti M."/>
            <person name="Johnson D.B."/>
            <person name="Quatrini R."/>
        </authorList>
    </citation>
    <scope>NUCLEOTIDE SEQUENCE</scope>
    <source>
        <strain evidence="2">VAN18-1</strain>
    </source>
</reference>
<organism evidence="2 3">
    <name type="scientific">Igneacidithiobacillus copahuensis</name>
    <dbReference type="NCBI Taxonomy" id="2724909"/>
    <lineage>
        <taxon>Bacteria</taxon>
        <taxon>Pseudomonadati</taxon>
        <taxon>Pseudomonadota</taxon>
        <taxon>Acidithiobacillia</taxon>
        <taxon>Acidithiobacillales</taxon>
        <taxon>Acidithiobacillaceae</taxon>
        <taxon>Igneacidithiobacillus</taxon>
    </lineage>
</organism>
<name>A0AAE2YPY6_9PROT</name>